<dbReference type="EMBL" id="CAJNOQ010012383">
    <property type="protein sequence ID" value="CAF1298752.1"/>
    <property type="molecule type" value="Genomic_DNA"/>
</dbReference>
<evidence type="ECO:0000313" key="4">
    <source>
        <dbReference type="EMBL" id="CAF4118584.1"/>
    </source>
</evidence>
<dbReference type="EMBL" id="CAJOBC010036356">
    <property type="protein sequence ID" value="CAF4118584.1"/>
    <property type="molecule type" value="Genomic_DNA"/>
</dbReference>
<organism evidence="2 5">
    <name type="scientific">Didymodactylos carnosus</name>
    <dbReference type="NCBI Taxonomy" id="1234261"/>
    <lineage>
        <taxon>Eukaryota</taxon>
        <taxon>Metazoa</taxon>
        <taxon>Spiralia</taxon>
        <taxon>Gnathifera</taxon>
        <taxon>Rotifera</taxon>
        <taxon>Eurotatoria</taxon>
        <taxon>Bdelloidea</taxon>
        <taxon>Philodinida</taxon>
        <taxon>Philodinidae</taxon>
        <taxon>Didymodactylos</taxon>
    </lineage>
</organism>
<name>A0A815DA22_9BILA</name>
<dbReference type="Proteomes" id="UP000681722">
    <property type="component" value="Unassembled WGS sequence"/>
</dbReference>
<dbReference type="AlphaFoldDB" id="A0A815DA22"/>
<dbReference type="Proteomes" id="UP000663829">
    <property type="component" value="Unassembled WGS sequence"/>
</dbReference>
<keyword evidence="5" id="KW-1185">Reference proteome</keyword>
<evidence type="ECO:0000313" key="5">
    <source>
        <dbReference type="Proteomes" id="UP000663829"/>
    </source>
</evidence>
<dbReference type="EMBL" id="CAJOBA010003075">
    <property type="protein sequence ID" value="CAF3669710.1"/>
    <property type="molecule type" value="Genomic_DNA"/>
</dbReference>
<dbReference type="EMBL" id="CAJNOK010003074">
    <property type="protein sequence ID" value="CAF0886824.1"/>
    <property type="molecule type" value="Genomic_DNA"/>
</dbReference>
<gene>
    <name evidence="2" type="ORF">GPM918_LOCUS28413</name>
    <name evidence="1" type="ORF">OVA965_LOCUS8915</name>
    <name evidence="4" type="ORF">SRO942_LOCUS28912</name>
    <name evidence="3" type="ORF">TMI583_LOCUS8911</name>
</gene>
<proteinExistence type="predicted"/>
<evidence type="ECO:0000313" key="1">
    <source>
        <dbReference type="EMBL" id="CAF0886824.1"/>
    </source>
</evidence>
<dbReference type="Proteomes" id="UP000682733">
    <property type="component" value="Unassembled WGS sequence"/>
</dbReference>
<evidence type="ECO:0000313" key="3">
    <source>
        <dbReference type="EMBL" id="CAF3669710.1"/>
    </source>
</evidence>
<evidence type="ECO:0000313" key="2">
    <source>
        <dbReference type="EMBL" id="CAF1298752.1"/>
    </source>
</evidence>
<dbReference type="OrthoDB" id="2501483at2759"/>
<protein>
    <submittedName>
        <fullName evidence="2">Uncharacterized protein</fullName>
    </submittedName>
</protein>
<comment type="caution">
    <text evidence="2">The sequence shown here is derived from an EMBL/GenBank/DDBJ whole genome shotgun (WGS) entry which is preliminary data.</text>
</comment>
<sequence length="134" mass="15429">MHRYLNCLGNDSLAFIVCVVEFYCDMHLPKSKEQNESDSVNHIHIDKAKHLEQLDVEFLQETLGDQGCNVHRGDCLKNQKTSFGLLTTFMNCKVIVGFDESHRAEGVRRVVRHLYRVWKNGEIPVAMLYDDACT</sequence>
<reference evidence="2" key="1">
    <citation type="submission" date="2021-02" db="EMBL/GenBank/DDBJ databases">
        <authorList>
            <person name="Nowell W R."/>
        </authorList>
    </citation>
    <scope>NUCLEOTIDE SEQUENCE</scope>
</reference>
<dbReference type="Proteomes" id="UP000677228">
    <property type="component" value="Unassembled WGS sequence"/>
</dbReference>
<accession>A0A815DA22</accession>